<reference evidence="1 2" key="1">
    <citation type="journal article" date="2018" name="Nat. Genet.">
        <title>The Rosa genome provides new insights in the design of modern roses.</title>
        <authorList>
            <person name="Bendahmane M."/>
        </authorList>
    </citation>
    <scope>NUCLEOTIDE SEQUENCE [LARGE SCALE GENOMIC DNA]</scope>
    <source>
        <strain evidence="2">cv. Old Blush</strain>
    </source>
</reference>
<proteinExistence type="predicted"/>
<dbReference type="EMBL" id="PDCK01000041">
    <property type="protein sequence ID" value="PRQ43909.1"/>
    <property type="molecule type" value="Genomic_DNA"/>
</dbReference>
<comment type="caution">
    <text evidence="1">The sequence shown here is derived from an EMBL/GenBank/DDBJ whole genome shotgun (WGS) entry which is preliminary data.</text>
</comment>
<dbReference type="Gramene" id="PRQ43909">
    <property type="protein sequence ID" value="PRQ43909"/>
    <property type="gene ID" value="RchiOBHm_Chr3g0473411"/>
</dbReference>
<keyword evidence="2" id="KW-1185">Reference proteome</keyword>
<name>A0A2P6RBV2_ROSCH</name>
<dbReference type="PANTHER" id="PTHR47150:SF6">
    <property type="entry name" value="OS01G0872900 PROTEIN"/>
    <property type="match status" value="1"/>
</dbReference>
<dbReference type="Proteomes" id="UP000238479">
    <property type="component" value="Chromosome 3"/>
</dbReference>
<accession>A0A2P6RBV2</accession>
<evidence type="ECO:0000313" key="2">
    <source>
        <dbReference type="Proteomes" id="UP000238479"/>
    </source>
</evidence>
<sequence>MDQNLSDSSSNPANEEFWDLANSSSDEELMNLEIAALQEKGRRRRRGSIPGRIYKDRQRLQGQETLYNDYFAENPVHEEVVFRRRVQMHRHVFLRILAAVKCMFIC</sequence>
<dbReference type="PANTHER" id="PTHR47150">
    <property type="entry name" value="OS12G0169200 PROTEIN"/>
    <property type="match status" value="1"/>
</dbReference>
<protein>
    <submittedName>
        <fullName evidence="1">Uncharacterized protein</fullName>
    </submittedName>
</protein>
<dbReference type="OMA" id="FAENPVH"/>
<evidence type="ECO:0000313" key="1">
    <source>
        <dbReference type="EMBL" id="PRQ43909.1"/>
    </source>
</evidence>
<organism evidence="1 2">
    <name type="scientific">Rosa chinensis</name>
    <name type="common">China rose</name>
    <dbReference type="NCBI Taxonomy" id="74649"/>
    <lineage>
        <taxon>Eukaryota</taxon>
        <taxon>Viridiplantae</taxon>
        <taxon>Streptophyta</taxon>
        <taxon>Embryophyta</taxon>
        <taxon>Tracheophyta</taxon>
        <taxon>Spermatophyta</taxon>
        <taxon>Magnoliopsida</taxon>
        <taxon>eudicotyledons</taxon>
        <taxon>Gunneridae</taxon>
        <taxon>Pentapetalae</taxon>
        <taxon>rosids</taxon>
        <taxon>fabids</taxon>
        <taxon>Rosales</taxon>
        <taxon>Rosaceae</taxon>
        <taxon>Rosoideae</taxon>
        <taxon>Rosoideae incertae sedis</taxon>
        <taxon>Rosa</taxon>
    </lineage>
</organism>
<gene>
    <name evidence="1" type="ORF">RchiOBHm_Chr3g0473411</name>
</gene>
<dbReference type="AlphaFoldDB" id="A0A2P6RBV2"/>